<dbReference type="OrthoDB" id="9807941at2"/>
<keyword evidence="4" id="KW-1278">Translocase</keyword>
<dbReference type="InterPro" id="IPR041921">
    <property type="entry name" value="NuoE_N"/>
</dbReference>
<comment type="caution">
    <text evidence="11">The sequence shown here is derived from an EMBL/GenBank/DDBJ whole genome shotgun (WGS) entry which is preliminary data.</text>
</comment>
<keyword evidence="5" id="KW-0408">Iron</keyword>
<dbReference type="GO" id="GO:0098796">
    <property type="term" value="C:membrane protein complex"/>
    <property type="evidence" value="ECO:0007669"/>
    <property type="project" value="UniProtKB-ARBA"/>
</dbReference>
<evidence type="ECO:0000313" key="14">
    <source>
        <dbReference type="Proteomes" id="UP001156856"/>
    </source>
</evidence>
<organism evidence="11 13">
    <name type="scientific">Methylobacterium oxalidis</name>
    <dbReference type="NCBI Taxonomy" id="944322"/>
    <lineage>
        <taxon>Bacteria</taxon>
        <taxon>Pseudomonadati</taxon>
        <taxon>Pseudomonadota</taxon>
        <taxon>Alphaproteobacteria</taxon>
        <taxon>Hyphomicrobiales</taxon>
        <taxon>Methylobacteriaceae</taxon>
        <taxon>Methylobacterium</taxon>
    </lineage>
</organism>
<evidence type="ECO:0000256" key="9">
    <source>
        <dbReference type="ARBA" id="ARBA00047712"/>
    </source>
</evidence>
<reference evidence="12" key="1">
    <citation type="journal article" date="2014" name="Int. J. Syst. Evol. Microbiol.">
        <title>Complete genome of a new Firmicutes species belonging to the dominant human colonic microbiota ('Ruminococcus bicirculans') reveals two chromosomes and a selective capacity to utilize plant glucans.</title>
        <authorList>
            <consortium name="NISC Comparative Sequencing Program"/>
            <person name="Wegmann U."/>
            <person name="Louis P."/>
            <person name="Goesmann A."/>
            <person name="Henrissat B."/>
            <person name="Duncan S.H."/>
            <person name="Flint H.J."/>
        </authorList>
    </citation>
    <scope>NUCLEOTIDE SEQUENCE</scope>
    <source>
        <strain evidence="12">NBRC 107715</strain>
    </source>
</reference>
<dbReference type="Proteomes" id="UP000321960">
    <property type="component" value="Unassembled WGS sequence"/>
</dbReference>
<proteinExistence type="inferred from homology"/>
<dbReference type="GO" id="GO:0003954">
    <property type="term" value="F:NADH dehydrogenase activity"/>
    <property type="evidence" value="ECO:0007669"/>
    <property type="project" value="TreeGrafter"/>
</dbReference>
<evidence type="ECO:0000256" key="7">
    <source>
        <dbReference type="ARBA" id="ARBA00023027"/>
    </source>
</evidence>
<keyword evidence="2" id="KW-0001">2Fe-2S</keyword>
<evidence type="ECO:0000256" key="8">
    <source>
        <dbReference type="ARBA" id="ARBA00034078"/>
    </source>
</evidence>
<dbReference type="Gene3D" id="1.10.10.1590">
    <property type="entry name" value="NADH-quinone oxidoreductase subunit E"/>
    <property type="match status" value="1"/>
</dbReference>
<feature type="compositionally biased region" description="Basic and acidic residues" evidence="10">
    <location>
        <begin position="242"/>
        <end position="254"/>
    </location>
</feature>
<protein>
    <submittedName>
        <fullName evidence="11">NADH-quinone oxidoreductase subunit E</fullName>
    </submittedName>
</protein>
<dbReference type="GO" id="GO:0051537">
    <property type="term" value="F:2 iron, 2 sulfur cluster binding"/>
    <property type="evidence" value="ECO:0007669"/>
    <property type="project" value="UniProtKB-KW"/>
</dbReference>
<reference evidence="14" key="2">
    <citation type="journal article" date="2019" name="Int. J. Syst. Evol. Microbiol.">
        <title>The Global Catalogue of Microorganisms (GCM) 10K type strain sequencing project: providing services to taxonomists for standard genome sequencing and annotation.</title>
        <authorList>
            <consortium name="The Broad Institute Genomics Platform"/>
            <consortium name="The Broad Institute Genome Sequencing Center for Infectious Disease"/>
            <person name="Wu L."/>
            <person name="Ma J."/>
        </authorList>
    </citation>
    <scope>NUCLEOTIDE SEQUENCE [LARGE SCALE GENOMIC DNA]</scope>
    <source>
        <strain evidence="14">NBRC 107715</strain>
    </source>
</reference>
<evidence type="ECO:0000256" key="6">
    <source>
        <dbReference type="ARBA" id="ARBA00023014"/>
    </source>
</evidence>
<reference evidence="11 13" key="3">
    <citation type="submission" date="2019-07" db="EMBL/GenBank/DDBJ databases">
        <title>Whole genome shotgun sequence of Methylobacterium oxalidis NBRC 107715.</title>
        <authorList>
            <person name="Hosoyama A."/>
            <person name="Uohara A."/>
            <person name="Ohji S."/>
            <person name="Ichikawa N."/>
        </authorList>
    </citation>
    <scope>NUCLEOTIDE SEQUENCE [LARGE SCALE GENOMIC DNA]</scope>
    <source>
        <strain evidence="11 13">NBRC 107715</strain>
    </source>
</reference>
<keyword evidence="7" id="KW-0520">NAD</keyword>
<feature type="compositionally biased region" description="Basic and acidic residues" evidence="10">
    <location>
        <begin position="269"/>
        <end position="292"/>
    </location>
</feature>
<evidence type="ECO:0000256" key="10">
    <source>
        <dbReference type="SAM" id="MobiDB-lite"/>
    </source>
</evidence>
<comment type="similarity">
    <text evidence="1">Belongs to the complex I 24 kDa subunit family.</text>
</comment>
<dbReference type="NCBIfam" id="TIGR01958">
    <property type="entry name" value="nuoE_fam"/>
    <property type="match status" value="1"/>
</dbReference>
<dbReference type="FunFam" id="1.10.10.1590:FF:000001">
    <property type="entry name" value="NADH-quinone oxidoreductase subunit E"/>
    <property type="match status" value="1"/>
</dbReference>
<name>A0A512J2D0_9HYPH</name>
<evidence type="ECO:0000256" key="2">
    <source>
        <dbReference type="ARBA" id="ARBA00022714"/>
    </source>
</evidence>
<keyword evidence="14" id="KW-1185">Reference proteome</keyword>
<dbReference type="PANTHER" id="PTHR10371:SF3">
    <property type="entry name" value="NADH DEHYDROGENASE [UBIQUINONE] FLAVOPROTEIN 2, MITOCHONDRIAL"/>
    <property type="match status" value="1"/>
</dbReference>
<dbReference type="SUPFAM" id="SSF52833">
    <property type="entry name" value="Thioredoxin-like"/>
    <property type="match status" value="1"/>
</dbReference>
<dbReference type="GO" id="GO:0008324">
    <property type="term" value="F:monoatomic cation transmembrane transporter activity"/>
    <property type="evidence" value="ECO:0007669"/>
    <property type="project" value="UniProtKB-ARBA"/>
</dbReference>
<dbReference type="Gene3D" id="3.40.30.10">
    <property type="entry name" value="Glutaredoxin"/>
    <property type="match status" value="1"/>
</dbReference>
<dbReference type="NCBIfam" id="NF005724">
    <property type="entry name" value="PRK07539.1-4"/>
    <property type="match status" value="1"/>
</dbReference>
<dbReference type="FunFam" id="3.40.30.10:FF:000022">
    <property type="entry name" value="NADH dehydrogenase flavoprotein 2, mitochondrial"/>
    <property type="match status" value="1"/>
</dbReference>
<evidence type="ECO:0000313" key="13">
    <source>
        <dbReference type="Proteomes" id="UP000321960"/>
    </source>
</evidence>
<gene>
    <name evidence="12" type="ORF">GCM10007888_34890</name>
    <name evidence="11" type="ORF">MOX02_21010</name>
</gene>
<dbReference type="Pfam" id="PF01257">
    <property type="entry name" value="2Fe-2S_thioredx"/>
    <property type="match status" value="1"/>
</dbReference>
<feature type="compositionally biased region" description="Low complexity" evidence="10">
    <location>
        <begin position="255"/>
        <end position="268"/>
    </location>
</feature>
<dbReference type="Gene3D" id="1.10.150.20">
    <property type="entry name" value="5' to 3' exonuclease, C-terminal subdomain"/>
    <property type="match status" value="1"/>
</dbReference>
<dbReference type="GO" id="GO:0098662">
    <property type="term" value="P:inorganic cation transmembrane transport"/>
    <property type="evidence" value="ECO:0007669"/>
    <property type="project" value="UniProtKB-ARBA"/>
</dbReference>
<dbReference type="InterPro" id="IPR042128">
    <property type="entry name" value="NuoE_dom"/>
</dbReference>
<comment type="catalytic activity">
    <reaction evidence="9">
        <text>a quinone + NADH + 5 H(+)(in) = a quinol + NAD(+) + 4 H(+)(out)</text>
        <dbReference type="Rhea" id="RHEA:57888"/>
        <dbReference type="ChEBI" id="CHEBI:15378"/>
        <dbReference type="ChEBI" id="CHEBI:24646"/>
        <dbReference type="ChEBI" id="CHEBI:57540"/>
        <dbReference type="ChEBI" id="CHEBI:57945"/>
        <dbReference type="ChEBI" id="CHEBI:132124"/>
    </reaction>
</comment>
<feature type="region of interest" description="Disordered" evidence="10">
    <location>
        <begin position="216"/>
        <end position="380"/>
    </location>
</feature>
<accession>A0A512J2D0</accession>
<dbReference type="GO" id="GO:0022804">
    <property type="term" value="F:active transmembrane transporter activity"/>
    <property type="evidence" value="ECO:0007669"/>
    <property type="project" value="UniProtKB-ARBA"/>
</dbReference>
<feature type="compositionally biased region" description="Low complexity" evidence="10">
    <location>
        <begin position="370"/>
        <end position="380"/>
    </location>
</feature>
<dbReference type="Proteomes" id="UP001156856">
    <property type="component" value="Unassembled WGS sequence"/>
</dbReference>
<feature type="compositionally biased region" description="Low complexity" evidence="10">
    <location>
        <begin position="303"/>
        <end position="317"/>
    </location>
</feature>
<dbReference type="InterPro" id="IPR036249">
    <property type="entry name" value="Thioredoxin-like_sf"/>
</dbReference>
<evidence type="ECO:0000256" key="1">
    <source>
        <dbReference type="ARBA" id="ARBA00010643"/>
    </source>
</evidence>
<dbReference type="GO" id="GO:0022890">
    <property type="term" value="F:inorganic cation transmembrane transporter activity"/>
    <property type="evidence" value="ECO:0007669"/>
    <property type="project" value="UniProtKB-ARBA"/>
</dbReference>
<dbReference type="CDD" id="cd03064">
    <property type="entry name" value="TRX_Fd_NuoE"/>
    <property type="match status" value="1"/>
</dbReference>
<dbReference type="InterPro" id="IPR002023">
    <property type="entry name" value="NuoE-like"/>
</dbReference>
<reference evidence="12" key="4">
    <citation type="submission" date="2023-01" db="EMBL/GenBank/DDBJ databases">
        <title>Draft genome sequence of Methylobacterium oxalidis strain NBRC 107715.</title>
        <authorList>
            <person name="Sun Q."/>
            <person name="Mori K."/>
        </authorList>
    </citation>
    <scope>NUCLEOTIDE SEQUENCE</scope>
    <source>
        <strain evidence="12">NBRC 107715</strain>
    </source>
</reference>
<dbReference type="RefSeq" id="WP_147025717.1">
    <property type="nucleotide sequence ID" value="NZ_BJZU01000034.1"/>
</dbReference>
<dbReference type="EMBL" id="BJZU01000034">
    <property type="protein sequence ID" value="GEP04063.1"/>
    <property type="molecule type" value="Genomic_DNA"/>
</dbReference>
<dbReference type="EMBL" id="BSPK01000060">
    <property type="protein sequence ID" value="GLS65108.1"/>
    <property type="molecule type" value="Genomic_DNA"/>
</dbReference>
<dbReference type="PROSITE" id="PS01099">
    <property type="entry name" value="COMPLEX1_24K"/>
    <property type="match status" value="1"/>
</dbReference>
<evidence type="ECO:0000256" key="4">
    <source>
        <dbReference type="ARBA" id="ARBA00022967"/>
    </source>
</evidence>
<keyword evidence="3" id="KW-0479">Metal-binding</keyword>
<dbReference type="PANTHER" id="PTHR10371">
    <property type="entry name" value="NADH DEHYDROGENASE UBIQUINONE FLAVOPROTEIN 2, MITOCHONDRIAL"/>
    <property type="match status" value="1"/>
</dbReference>
<dbReference type="GO" id="GO:1902494">
    <property type="term" value="C:catalytic complex"/>
    <property type="evidence" value="ECO:0007669"/>
    <property type="project" value="UniProtKB-ARBA"/>
</dbReference>
<evidence type="ECO:0000313" key="11">
    <source>
        <dbReference type="EMBL" id="GEP04063.1"/>
    </source>
</evidence>
<dbReference type="GO" id="GO:0031090">
    <property type="term" value="C:organelle membrane"/>
    <property type="evidence" value="ECO:0007669"/>
    <property type="project" value="UniProtKB-ARBA"/>
</dbReference>
<keyword evidence="6" id="KW-0411">Iron-sulfur</keyword>
<evidence type="ECO:0000313" key="12">
    <source>
        <dbReference type="EMBL" id="GLS65108.1"/>
    </source>
</evidence>
<dbReference type="GO" id="GO:0031967">
    <property type="term" value="C:organelle envelope"/>
    <property type="evidence" value="ECO:0007669"/>
    <property type="project" value="UniProtKB-ARBA"/>
</dbReference>
<evidence type="ECO:0000256" key="5">
    <source>
        <dbReference type="ARBA" id="ARBA00023004"/>
    </source>
</evidence>
<feature type="compositionally biased region" description="Low complexity" evidence="10">
    <location>
        <begin position="331"/>
        <end position="341"/>
    </location>
</feature>
<feature type="region of interest" description="Disordered" evidence="10">
    <location>
        <begin position="174"/>
        <end position="201"/>
    </location>
</feature>
<dbReference type="AlphaFoldDB" id="A0A512J2D0"/>
<evidence type="ECO:0000256" key="3">
    <source>
        <dbReference type="ARBA" id="ARBA00022723"/>
    </source>
</evidence>
<sequence>MANRRLAPAAEQPESFAFTPENAEWAQGQIAKYPEGRQASAVIPLLWKAQEQNGGWLPRAAIEAVADQLGMPHIRVLEVATFYTMFALEPVGRYWIQVCGTVPCDSCGARELKAMLQERLGPPGHVSPDGNFSWLEVECLGACCNAPMAQINHDYYEDLTPESLGRLMDDLAAGRPVKTGSQTGRHSSEPEGAVATLQDPSLFDGSRIGAWRKRFEETRTEEGAQDEAAASERQAAVNPKPARPDAGRTVERPVADAPAQRAAAGEAPVKPEDQAAAAERGHSTAKHGEARPTDAPVLDTPAERAVAGEPAAAEAGAQSALRRDEVPPQPEASGASEGEVAAEAEESRIAEKLAGLPRDATPEQRADAVGTRPAALPAARAGAPDALTRIKGIGPGNERRLHDLGIYHFDQIAAWTRDEIAWVGTYLAFPGRIDREDWVGQARALSR</sequence>
<dbReference type="GO" id="GO:0046872">
    <property type="term" value="F:metal ion binding"/>
    <property type="evidence" value="ECO:0007669"/>
    <property type="project" value="UniProtKB-KW"/>
</dbReference>
<comment type="cofactor">
    <cofactor evidence="8">
        <name>[2Fe-2S] cluster</name>
        <dbReference type="ChEBI" id="CHEBI:190135"/>
    </cofactor>
</comment>